<keyword evidence="2" id="KW-1185">Reference proteome</keyword>
<dbReference type="Proteomes" id="UP000266723">
    <property type="component" value="Unassembled WGS sequence"/>
</dbReference>
<organism evidence="1 2">
    <name type="scientific">Brassica cretica</name>
    <name type="common">Mustard</name>
    <dbReference type="NCBI Taxonomy" id="69181"/>
    <lineage>
        <taxon>Eukaryota</taxon>
        <taxon>Viridiplantae</taxon>
        <taxon>Streptophyta</taxon>
        <taxon>Embryophyta</taxon>
        <taxon>Tracheophyta</taxon>
        <taxon>Spermatophyta</taxon>
        <taxon>Magnoliopsida</taxon>
        <taxon>eudicotyledons</taxon>
        <taxon>Gunneridae</taxon>
        <taxon>Pentapetalae</taxon>
        <taxon>rosids</taxon>
        <taxon>malvids</taxon>
        <taxon>Brassicales</taxon>
        <taxon>Brassicaceae</taxon>
        <taxon>Brassiceae</taxon>
        <taxon>Brassica</taxon>
    </lineage>
</organism>
<protein>
    <recommendedName>
        <fullName evidence="3">Replication factor A C-terminal domain-containing protein</fullName>
    </recommendedName>
</protein>
<evidence type="ECO:0000313" key="2">
    <source>
        <dbReference type="Proteomes" id="UP000266723"/>
    </source>
</evidence>
<comment type="caution">
    <text evidence="1">The sequence shown here is derived from an EMBL/GenBank/DDBJ whole genome shotgun (WGS) entry which is preliminary data.</text>
</comment>
<name>A0ABQ7EJS3_BRACR</name>
<dbReference type="SUPFAM" id="SSF50249">
    <property type="entry name" value="Nucleic acid-binding proteins"/>
    <property type="match status" value="1"/>
</dbReference>
<evidence type="ECO:0000313" key="1">
    <source>
        <dbReference type="EMBL" id="KAF3596813.1"/>
    </source>
</evidence>
<dbReference type="Gene3D" id="2.40.50.140">
    <property type="entry name" value="Nucleic acid-binding proteins"/>
    <property type="match status" value="1"/>
</dbReference>
<proteinExistence type="predicted"/>
<dbReference type="EMBL" id="QGKV02000299">
    <property type="protein sequence ID" value="KAF3596813.1"/>
    <property type="molecule type" value="Genomic_DNA"/>
</dbReference>
<sequence>MSNNHGGSGRICESALRVGSMYRSPFLLLRLHLISSESLSRYAMTNVVSKGVLNVLELLTDDFSEMDVIRISAMNWIEGYGNQLFVRLVTTDTGTTSAASLLRGYAKGEPLAIAELSQFIITAEPQVHLRPLIANVWCYISCSKCARKLQRSASSFACMFCNQTYALGVFRYCVEMTVADDLNEAVFVKFLWIAENMYCDLRKLYEIVSKMAVEIPELHQYSSEVC</sequence>
<accession>A0ABQ7EJS3</accession>
<dbReference type="InterPro" id="IPR012340">
    <property type="entry name" value="NA-bd_OB-fold"/>
</dbReference>
<reference evidence="1 2" key="1">
    <citation type="journal article" date="2020" name="BMC Genomics">
        <title>Intraspecific diversification of the crop wild relative Brassica cretica Lam. using demographic model selection.</title>
        <authorList>
            <person name="Kioukis A."/>
            <person name="Michalopoulou V.A."/>
            <person name="Briers L."/>
            <person name="Pirintsos S."/>
            <person name="Studholme D.J."/>
            <person name="Pavlidis P."/>
            <person name="Sarris P.F."/>
        </authorList>
    </citation>
    <scope>NUCLEOTIDE SEQUENCE [LARGE SCALE GENOMIC DNA]</scope>
    <source>
        <strain evidence="2">cv. PFS-1207/04</strain>
    </source>
</reference>
<gene>
    <name evidence="1" type="ORF">DY000_02027147</name>
</gene>
<evidence type="ECO:0008006" key="3">
    <source>
        <dbReference type="Google" id="ProtNLM"/>
    </source>
</evidence>